<keyword evidence="1" id="KW-0150">Chloroplast</keyword>
<keyword evidence="1" id="KW-0934">Plastid</keyword>
<feature type="domain" description="NB-ARC" evidence="3">
    <location>
        <begin position="149"/>
        <end position="330"/>
    </location>
</feature>
<dbReference type="InterPro" id="IPR002182">
    <property type="entry name" value="NB-ARC"/>
</dbReference>
<name>A0A9D4UMJ2_ADICA</name>
<dbReference type="Gene3D" id="1.10.8.430">
    <property type="entry name" value="Helical domain of apoptotic protease-activating factors"/>
    <property type="match status" value="1"/>
</dbReference>
<dbReference type="InterPro" id="IPR044974">
    <property type="entry name" value="Disease_R_plants"/>
</dbReference>
<evidence type="ECO:0000259" key="3">
    <source>
        <dbReference type="Pfam" id="PF00931"/>
    </source>
</evidence>
<keyword evidence="5" id="KW-1185">Reference proteome</keyword>
<dbReference type="PANTHER" id="PTHR11017">
    <property type="entry name" value="LEUCINE-RICH REPEAT-CONTAINING PROTEIN"/>
    <property type="match status" value="1"/>
</dbReference>
<dbReference type="PRINTS" id="PR00364">
    <property type="entry name" value="DISEASERSIST"/>
</dbReference>
<keyword evidence="2" id="KW-0175">Coiled coil</keyword>
<dbReference type="InterPro" id="IPR042197">
    <property type="entry name" value="Apaf_helical"/>
</dbReference>
<dbReference type="Pfam" id="PF00931">
    <property type="entry name" value="NB-ARC"/>
    <property type="match status" value="1"/>
</dbReference>
<organism evidence="4 5">
    <name type="scientific">Adiantum capillus-veneris</name>
    <name type="common">Maidenhair fern</name>
    <dbReference type="NCBI Taxonomy" id="13818"/>
    <lineage>
        <taxon>Eukaryota</taxon>
        <taxon>Viridiplantae</taxon>
        <taxon>Streptophyta</taxon>
        <taxon>Embryophyta</taxon>
        <taxon>Tracheophyta</taxon>
        <taxon>Polypodiopsida</taxon>
        <taxon>Polypodiidae</taxon>
        <taxon>Polypodiales</taxon>
        <taxon>Pteridineae</taxon>
        <taxon>Pteridaceae</taxon>
        <taxon>Vittarioideae</taxon>
        <taxon>Adiantum</taxon>
    </lineage>
</organism>
<dbReference type="Gene3D" id="3.80.10.10">
    <property type="entry name" value="Ribonuclease Inhibitor"/>
    <property type="match status" value="1"/>
</dbReference>
<feature type="coiled-coil region" evidence="2">
    <location>
        <begin position="59"/>
        <end position="114"/>
    </location>
</feature>
<gene>
    <name evidence="4" type="ORF">GOP47_0015006</name>
</gene>
<evidence type="ECO:0000313" key="5">
    <source>
        <dbReference type="Proteomes" id="UP000886520"/>
    </source>
</evidence>
<dbReference type="EMBL" id="JABFUD020000014">
    <property type="protein sequence ID" value="KAI5070663.1"/>
    <property type="molecule type" value="Genomic_DNA"/>
</dbReference>
<evidence type="ECO:0000256" key="1">
    <source>
        <dbReference type="ARBA" id="ARBA00022528"/>
    </source>
</evidence>
<protein>
    <recommendedName>
        <fullName evidence="3">NB-ARC domain-containing protein</fullName>
    </recommendedName>
</protein>
<dbReference type="SUPFAM" id="SSF52540">
    <property type="entry name" value="P-loop containing nucleoside triphosphate hydrolases"/>
    <property type="match status" value="1"/>
</dbReference>
<dbReference type="OrthoDB" id="2016095at2759"/>
<dbReference type="InterPro" id="IPR027417">
    <property type="entry name" value="P-loop_NTPase"/>
</dbReference>
<sequence>MEVGLGVASAIESLLQLARHIDYLRLNPSHRRQLKLLTQALIDRLSLIVCSTVSSPASVVALEEQLQSLLQTVQSIGKRQYGFGIDCILSCICATDVHSKLEDLERTLQALTTQVVVVDGIFHIAPRVAHDKVSLPPSKIGLDRSMPIMDFLKKSEGQLFRVIGIHGLPGLGKTTILNHIWKEVSLTFGARAFVHIGDGANDDTICKAQTRILGQLEYHVNTEFPSFEMGGGQLNDHLHKLKNGGKTLFLAVDDVIDAQDLNKLLPFRVGSDNLHASSCIVVTCRDYGVVQALLNKCHLQGNLEGQVFHFEPPCLQADESKKLFADSANMQYSDPCHQDLLNALVPLCGGLPLALTVLGNIFVDEGRRVKSEWWLVERNILTVRQDNQETSPVTKFLQLSFERLAPSRQEAFLDIVSTFYGWSWETVERIVDVDVMKELKNRSLVSAVDSIHMCNHGALRFGYNFDYCYGGAFDDKCVAMHDLAFRLGERILRNEDGICALTKDSTRDDYFERLGNVRNFLVCSKNFTLNDIKYFIATAQNMQILIICDHDKYKLWATFYRTSISNNSRPYGLRYLMIADCNSSEDILSQVLDANCPESSRFSACTSTIQEITLDGCEDLISLPAAHRLQLLERFRICNCHKFTGFWYVHEWKSLKELVLYDCELLSIIPIELGQLPNLKAIFVGGCNALTGFPSLMANEINGPSYLVIRDCSSLMTLGAIFAPLKILEIERVQISELELTDVSQLKKLEIIDCYNLMHLQLSRLVAIEELPPTTDIKVEGCPNFPPVRRASCSSANWHAASSSSKSFGAVGSFKKQSKV</sequence>
<dbReference type="AlphaFoldDB" id="A0A9D4UMJ2"/>
<comment type="caution">
    <text evidence="4">The sequence shown here is derived from an EMBL/GenBank/DDBJ whole genome shotgun (WGS) entry which is preliminary data.</text>
</comment>
<evidence type="ECO:0000256" key="2">
    <source>
        <dbReference type="SAM" id="Coils"/>
    </source>
</evidence>
<accession>A0A9D4UMJ2</accession>
<proteinExistence type="predicted"/>
<dbReference type="Gene3D" id="3.40.50.300">
    <property type="entry name" value="P-loop containing nucleotide triphosphate hydrolases"/>
    <property type="match status" value="1"/>
</dbReference>
<dbReference type="SUPFAM" id="SSF52058">
    <property type="entry name" value="L domain-like"/>
    <property type="match status" value="1"/>
</dbReference>
<dbReference type="GO" id="GO:0043531">
    <property type="term" value="F:ADP binding"/>
    <property type="evidence" value="ECO:0007669"/>
    <property type="project" value="InterPro"/>
</dbReference>
<dbReference type="InterPro" id="IPR032675">
    <property type="entry name" value="LRR_dom_sf"/>
</dbReference>
<evidence type="ECO:0000313" key="4">
    <source>
        <dbReference type="EMBL" id="KAI5070663.1"/>
    </source>
</evidence>
<dbReference type="GO" id="GO:0006952">
    <property type="term" value="P:defense response"/>
    <property type="evidence" value="ECO:0007669"/>
    <property type="project" value="InterPro"/>
</dbReference>
<dbReference type="Proteomes" id="UP000886520">
    <property type="component" value="Chromosome 14"/>
</dbReference>
<reference evidence="4" key="1">
    <citation type="submission" date="2021-01" db="EMBL/GenBank/DDBJ databases">
        <title>Adiantum capillus-veneris genome.</title>
        <authorList>
            <person name="Fang Y."/>
            <person name="Liao Q."/>
        </authorList>
    </citation>
    <scope>NUCLEOTIDE SEQUENCE</scope>
    <source>
        <strain evidence="4">H3</strain>
        <tissue evidence="4">Leaf</tissue>
    </source>
</reference>